<reference evidence="3" key="1">
    <citation type="submission" date="2011-07" db="EMBL/GenBank/DDBJ databases">
        <authorList>
            <consortium name="Caenorhabditis brenneri Sequencing and Analysis Consortium"/>
            <person name="Wilson R.K."/>
        </authorList>
    </citation>
    <scope>NUCLEOTIDE SEQUENCE [LARGE SCALE GENOMIC DNA]</scope>
    <source>
        <strain evidence="3">PB2801</strain>
    </source>
</reference>
<dbReference type="EMBL" id="GL379845">
    <property type="protein sequence ID" value="EGT54016.1"/>
    <property type="molecule type" value="Genomic_DNA"/>
</dbReference>
<dbReference type="InParanoid" id="G0N6S4"/>
<sequence>MDFSSNSWPKTEPIPNPPLEDPLIQLRQDIALAQINQMQYQFGPYFGNYMPDAFAPGPVQDGAGNAAQVAVSNQDSQVEMTNAVRRIQDSHLSMTKKIYGLQAARIQAKSMGRHSGEVSLSTGELVVAIIRSVHQNTVCVELLVSRNDKTSIASLEIYMLGQPDLVWKSHTIPPTGSPLDTLRAYVTRKDTMNRVGLTVDSIIIDASHINGFRQSARCFCNESFEIDFNAHGPVRCALHQAASSVAVRLREFVTPHAMLGQPLVLKQVPLNHHSIFQSNIVVDCASLNQWPLRPINAPKKKATKIRAKKNKNKFNVVAPKESQILRRK</sequence>
<proteinExistence type="predicted"/>
<protein>
    <submittedName>
        <fullName evidence="2">Uncharacterized protein</fullName>
    </submittedName>
</protein>
<gene>
    <name evidence="2" type="ORF">CAEBREN_05541</name>
</gene>
<accession>G0N6S4</accession>
<feature type="region of interest" description="Disordered" evidence="1">
    <location>
        <begin position="1"/>
        <end position="21"/>
    </location>
</feature>
<name>G0N6S4_CAEBE</name>
<dbReference type="AlphaFoldDB" id="G0N6S4"/>
<keyword evidence="3" id="KW-1185">Reference proteome</keyword>
<evidence type="ECO:0000313" key="3">
    <source>
        <dbReference type="Proteomes" id="UP000008068"/>
    </source>
</evidence>
<dbReference type="HOGENOM" id="CLU_847928_0_0_1"/>
<dbReference type="Proteomes" id="UP000008068">
    <property type="component" value="Unassembled WGS sequence"/>
</dbReference>
<evidence type="ECO:0000256" key="1">
    <source>
        <dbReference type="SAM" id="MobiDB-lite"/>
    </source>
</evidence>
<evidence type="ECO:0000313" key="2">
    <source>
        <dbReference type="EMBL" id="EGT54016.1"/>
    </source>
</evidence>
<organism evidence="3">
    <name type="scientific">Caenorhabditis brenneri</name>
    <name type="common">Nematode worm</name>
    <dbReference type="NCBI Taxonomy" id="135651"/>
    <lineage>
        <taxon>Eukaryota</taxon>
        <taxon>Metazoa</taxon>
        <taxon>Ecdysozoa</taxon>
        <taxon>Nematoda</taxon>
        <taxon>Chromadorea</taxon>
        <taxon>Rhabditida</taxon>
        <taxon>Rhabditina</taxon>
        <taxon>Rhabditomorpha</taxon>
        <taxon>Rhabditoidea</taxon>
        <taxon>Rhabditidae</taxon>
        <taxon>Peloderinae</taxon>
        <taxon>Caenorhabditis</taxon>
    </lineage>
</organism>